<dbReference type="EMBL" id="FTMS01000016">
    <property type="protein sequence ID" value="SIQ85275.1"/>
    <property type="molecule type" value="Genomic_DNA"/>
</dbReference>
<gene>
    <name evidence="6" type="ORF">SAMN05920897_11689</name>
</gene>
<feature type="compositionally biased region" description="Basic and acidic residues" evidence="4">
    <location>
        <begin position="337"/>
        <end position="348"/>
    </location>
</feature>
<evidence type="ECO:0000313" key="6">
    <source>
        <dbReference type="EMBL" id="SIQ85275.1"/>
    </source>
</evidence>
<protein>
    <submittedName>
        <fullName evidence="6">23S rRNA (Cytosine1962-C5)-methyltransferase</fullName>
    </submittedName>
</protein>
<dbReference type="Proteomes" id="UP000186400">
    <property type="component" value="Unassembled WGS sequence"/>
</dbReference>
<dbReference type="Gene3D" id="3.40.50.150">
    <property type="entry name" value="Vaccinia Virus protein VP39"/>
    <property type="match status" value="1"/>
</dbReference>
<dbReference type="GO" id="GO:0008168">
    <property type="term" value="F:methyltransferase activity"/>
    <property type="evidence" value="ECO:0007669"/>
    <property type="project" value="UniProtKB-KW"/>
</dbReference>
<keyword evidence="2 6" id="KW-0808">Transferase</keyword>
<dbReference type="InterPro" id="IPR019614">
    <property type="entry name" value="SAM-dep_methyl-trfase"/>
</dbReference>
<feature type="region of interest" description="Disordered" evidence="4">
    <location>
        <begin position="325"/>
        <end position="348"/>
    </location>
</feature>
<evidence type="ECO:0000256" key="4">
    <source>
        <dbReference type="SAM" id="MobiDB-lite"/>
    </source>
</evidence>
<dbReference type="STRING" id="159291.SAMN05920897_11689"/>
<name>A0A1N6W5P1_9SPIO</name>
<dbReference type="CDD" id="cd02440">
    <property type="entry name" value="AdoMet_MTases"/>
    <property type="match status" value="1"/>
</dbReference>
<organism evidence="6 7">
    <name type="scientific">Alkalispirochaeta americana</name>
    <dbReference type="NCBI Taxonomy" id="159291"/>
    <lineage>
        <taxon>Bacteria</taxon>
        <taxon>Pseudomonadati</taxon>
        <taxon>Spirochaetota</taxon>
        <taxon>Spirochaetia</taxon>
        <taxon>Spirochaetales</taxon>
        <taxon>Spirochaetaceae</taxon>
        <taxon>Alkalispirochaeta</taxon>
    </lineage>
</organism>
<dbReference type="GO" id="GO:0032259">
    <property type="term" value="P:methylation"/>
    <property type="evidence" value="ECO:0007669"/>
    <property type="project" value="UniProtKB-KW"/>
</dbReference>
<dbReference type="Gene3D" id="3.30.750.80">
    <property type="entry name" value="RNA methyltransferase domain (HRMD) like"/>
    <property type="match status" value="1"/>
</dbReference>
<keyword evidence="7" id="KW-1185">Reference proteome</keyword>
<dbReference type="InterPro" id="IPR029063">
    <property type="entry name" value="SAM-dependent_MTases_sf"/>
</dbReference>
<keyword evidence="1 6" id="KW-0489">Methyltransferase</keyword>
<feature type="domain" description="S-adenosylmethionine-dependent methyltransferase" evidence="5">
    <location>
        <begin position="49"/>
        <end position="279"/>
    </location>
</feature>
<dbReference type="AlphaFoldDB" id="A0A1N6W5P1"/>
<dbReference type="PANTHER" id="PTHR43042">
    <property type="entry name" value="SAM-DEPENDENT METHYLTRANSFERASE"/>
    <property type="match status" value="1"/>
</dbReference>
<dbReference type="PANTHER" id="PTHR43042:SF3">
    <property type="entry name" value="RIBOSOMAL RNA LARGE SUBUNIT METHYLTRANSFERASE YWBD-RELATED"/>
    <property type="match status" value="1"/>
</dbReference>
<accession>A0A1N6W5P1</accession>
<sequence>MTDHEKTHEQKIFLANRLKKRFRHLWKYAKRVQTTAFRVYHRDIPEIPLEIDWYDGHLHIAEYQRPHDRAPEEHDEWLQEMVDTAARTLTVPPERVFFKQRERQRGKSQYEPVARQNYTITVEEQGLLFRVNLSDYLDTGLFLDHRMLRMHVAKRCTNKRVLNLFAYTGSFTAYAIAGGARSTVTVDLSRTYLDWAKDNLRLNGLFTAGHEFRRGDVIQEIGHLRNEGRRFDLIILDPPSFSNSKNMDVTLDIQRDHVPLIMDCLSLLDPGGELVFSTNKRRFQFKRQELQDRGVEISSLTKLTMPEDFLGTNIHHVWSLKGDAGRLSGRPGHRHKPDPDQETRRKRK</sequence>
<dbReference type="RefSeq" id="WP_076489563.1">
    <property type="nucleotide sequence ID" value="NZ_FTMS01000016.1"/>
</dbReference>
<evidence type="ECO:0000256" key="1">
    <source>
        <dbReference type="ARBA" id="ARBA00022603"/>
    </source>
</evidence>
<proteinExistence type="predicted"/>
<dbReference type="Pfam" id="PF10672">
    <property type="entry name" value="Methyltrans_SAM"/>
    <property type="match status" value="1"/>
</dbReference>
<reference evidence="6 7" key="1">
    <citation type="submission" date="2017-01" db="EMBL/GenBank/DDBJ databases">
        <authorList>
            <person name="Mah S.A."/>
            <person name="Swanson W.J."/>
            <person name="Moy G.W."/>
            <person name="Vacquier V.D."/>
        </authorList>
    </citation>
    <scope>NUCLEOTIDE SEQUENCE [LARGE SCALE GENOMIC DNA]</scope>
    <source>
        <strain evidence="6 7">ASpG1</strain>
    </source>
</reference>
<evidence type="ECO:0000256" key="3">
    <source>
        <dbReference type="ARBA" id="ARBA00022691"/>
    </source>
</evidence>
<evidence type="ECO:0000259" key="5">
    <source>
        <dbReference type="Pfam" id="PF10672"/>
    </source>
</evidence>
<evidence type="ECO:0000256" key="2">
    <source>
        <dbReference type="ARBA" id="ARBA00022679"/>
    </source>
</evidence>
<dbReference type="SUPFAM" id="SSF53335">
    <property type="entry name" value="S-adenosyl-L-methionine-dependent methyltransferases"/>
    <property type="match status" value="1"/>
</dbReference>
<dbReference type="OrthoDB" id="9805492at2"/>
<keyword evidence="3" id="KW-0949">S-adenosyl-L-methionine</keyword>
<evidence type="ECO:0000313" key="7">
    <source>
        <dbReference type="Proteomes" id="UP000186400"/>
    </source>
</evidence>